<dbReference type="EMBL" id="WEGJ01000008">
    <property type="protein sequence ID" value="MQY12760.1"/>
    <property type="molecule type" value="Genomic_DNA"/>
</dbReference>
<reference evidence="3 4" key="1">
    <citation type="submission" date="2019-10" db="EMBL/GenBank/DDBJ databases">
        <title>Streptomyces smaragdinus sp. nov. and Streptomyces fabii sp. nov., isolated from the gut of fungus growing-termite Macrotermes natalensis.</title>
        <authorList>
            <person name="Schwitalla J."/>
            <person name="Benndorf R."/>
            <person name="Martin K."/>
            <person name="De Beer W."/>
            <person name="Kaster A.-K."/>
            <person name="Vollmers J."/>
            <person name="Poulsen M."/>
            <person name="Beemelmanns C."/>
        </authorList>
    </citation>
    <scope>NUCLEOTIDE SEQUENCE [LARGE SCALE GENOMIC DNA]</scope>
    <source>
        <strain evidence="3 4">RB5</strain>
    </source>
</reference>
<evidence type="ECO:0000313" key="3">
    <source>
        <dbReference type="EMBL" id="MQY12760.1"/>
    </source>
</evidence>
<feature type="transmembrane region" description="Helical" evidence="2">
    <location>
        <begin position="24"/>
        <end position="47"/>
    </location>
</feature>
<proteinExistence type="predicted"/>
<gene>
    <name evidence="3" type="ORF">SRB5_28990</name>
</gene>
<name>A0A7K0CH10_9ACTN</name>
<feature type="region of interest" description="Disordered" evidence="1">
    <location>
        <begin position="1"/>
        <end position="21"/>
    </location>
</feature>
<dbReference type="OrthoDB" id="4288130at2"/>
<evidence type="ECO:0000313" key="4">
    <source>
        <dbReference type="Proteomes" id="UP000466345"/>
    </source>
</evidence>
<dbReference type="Proteomes" id="UP000466345">
    <property type="component" value="Unassembled WGS sequence"/>
</dbReference>
<dbReference type="AlphaFoldDB" id="A0A7K0CH10"/>
<keyword evidence="2" id="KW-1133">Transmembrane helix</keyword>
<comment type="caution">
    <text evidence="3">The sequence shown here is derived from an EMBL/GenBank/DDBJ whole genome shotgun (WGS) entry which is preliminary data.</text>
</comment>
<keyword evidence="2" id="KW-0472">Membrane</keyword>
<evidence type="ECO:0000256" key="2">
    <source>
        <dbReference type="SAM" id="Phobius"/>
    </source>
</evidence>
<dbReference type="RefSeq" id="WP_153452356.1">
    <property type="nucleotide sequence ID" value="NZ_WEGJ01000008.1"/>
</dbReference>
<organism evidence="3 4">
    <name type="scientific">Streptomyces smaragdinus</name>
    <dbReference type="NCBI Taxonomy" id="2585196"/>
    <lineage>
        <taxon>Bacteria</taxon>
        <taxon>Bacillati</taxon>
        <taxon>Actinomycetota</taxon>
        <taxon>Actinomycetes</taxon>
        <taxon>Kitasatosporales</taxon>
        <taxon>Streptomycetaceae</taxon>
        <taxon>Streptomyces</taxon>
    </lineage>
</organism>
<keyword evidence="2" id="KW-0812">Transmembrane</keyword>
<sequence>MTTQTAGERTEEDEDRPGRTRPPWARAVIVAVVLAVVAAAGGVLWSLDPVRSALEDSFTRRPSEFTELYFTDSPHLDGATVLVPLAVTDHGGGGATREVEVTLESAKGEKLAVDTLTVRTRPGVESRTVAEVPVHAEPALVLVRLTGRPQALHYRFGEGNAIG</sequence>
<keyword evidence="4" id="KW-1185">Reference proteome</keyword>
<protein>
    <submittedName>
        <fullName evidence="3">Uncharacterized protein</fullName>
    </submittedName>
</protein>
<evidence type="ECO:0000256" key="1">
    <source>
        <dbReference type="SAM" id="MobiDB-lite"/>
    </source>
</evidence>
<accession>A0A7K0CH10</accession>